<dbReference type="STRING" id="617002.SAMN05660653_00557"/>
<dbReference type="InterPro" id="IPR029044">
    <property type="entry name" value="Nucleotide-diphossugar_trans"/>
</dbReference>
<keyword evidence="4" id="KW-1185">Reference proteome</keyword>
<dbReference type="InterPro" id="IPR001173">
    <property type="entry name" value="Glyco_trans_2-like"/>
</dbReference>
<dbReference type="SUPFAM" id="SSF53448">
    <property type="entry name" value="Nucleotide-diphospho-sugar transferases"/>
    <property type="match status" value="1"/>
</dbReference>
<dbReference type="Proteomes" id="UP000198771">
    <property type="component" value="Unassembled WGS sequence"/>
</dbReference>
<dbReference type="OrthoDB" id="9815923at2"/>
<keyword evidence="3" id="KW-0808">Transferase</keyword>
<evidence type="ECO:0000259" key="2">
    <source>
        <dbReference type="Pfam" id="PF00535"/>
    </source>
</evidence>
<comment type="similarity">
    <text evidence="1">Belongs to the glycosyltransferase 2 family. WaaE/KdtX subfamily.</text>
</comment>
<reference evidence="3 4" key="1">
    <citation type="submission" date="2016-10" db="EMBL/GenBank/DDBJ databases">
        <authorList>
            <person name="de Groot N.N."/>
        </authorList>
    </citation>
    <scope>NUCLEOTIDE SEQUENCE [LARGE SCALE GENOMIC DNA]</scope>
    <source>
        <strain evidence="3 4">ASO4-2</strain>
    </source>
</reference>
<dbReference type="RefSeq" id="WP_092117381.1">
    <property type="nucleotide sequence ID" value="NZ_FMXO01000003.1"/>
</dbReference>
<sequence length="260" mass="29317">MTKHLSPNISVTILTRDAERLLTECLQALSAFPDIVLLDNGSTDATLAIAAGFANARVFQEPFTGFGPLHNRAAELAVHDWILSIDSDEILTPELAAEIAAQPLDPSCVYSFPMENYFNGRRITCCGWHPDRHVRLFHRGRTRFTDAAVHEGVITTGLREIRLHHPVRHYSYACVADFLAKMQRYSDQFALQHAGRKSSSPTKAVLHGAFAFLKSYILKRGMFHGYEGLLISAYNAHTAFYKYLKLYEANQRRARRPDVP</sequence>
<dbReference type="GO" id="GO:0016740">
    <property type="term" value="F:transferase activity"/>
    <property type="evidence" value="ECO:0007669"/>
    <property type="project" value="UniProtKB-KW"/>
</dbReference>
<evidence type="ECO:0000313" key="4">
    <source>
        <dbReference type="Proteomes" id="UP000198771"/>
    </source>
</evidence>
<evidence type="ECO:0000256" key="1">
    <source>
        <dbReference type="ARBA" id="ARBA00038494"/>
    </source>
</evidence>
<protein>
    <submittedName>
        <fullName evidence="3">Glycosyltransferase involved in cell wall bisynthesis</fullName>
    </submittedName>
</protein>
<dbReference type="CDD" id="cd02511">
    <property type="entry name" value="Beta4Glucosyltransferase"/>
    <property type="match status" value="1"/>
</dbReference>
<accession>A0A1G6AU91</accession>
<dbReference type="AlphaFoldDB" id="A0A1G6AU91"/>
<gene>
    <name evidence="3" type="ORF">SAMN05660653_00557</name>
</gene>
<dbReference type="PANTHER" id="PTHR43630">
    <property type="entry name" value="POLY-BETA-1,6-N-ACETYL-D-GLUCOSAMINE SYNTHASE"/>
    <property type="match status" value="1"/>
</dbReference>
<dbReference type="EMBL" id="FMXO01000003">
    <property type="protein sequence ID" value="SDB11793.1"/>
    <property type="molecule type" value="Genomic_DNA"/>
</dbReference>
<dbReference type="PANTHER" id="PTHR43630:SF2">
    <property type="entry name" value="GLYCOSYLTRANSFERASE"/>
    <property type="match status" value="1"/>
</dbReference>
<name>A0A1G6AU91_9BACT</name>
<dbReference type="Pfam" id="PF00535">
    <property type="entry name" value="Glycos_transf_2"/>
    <property type="match status" value="1"/>
</dbReference>
<feature type="domain" description="Glycosyltransferase 2-like" evidence="2">
    <location>
        <begin position="10"/>
        <end position="100"/>
    </location>
</feature>
<organism evidence="3 4">
    <name type="scientific">Desulfonatronum thiosulfatophilum</name>
    <dbReference type="NCBI Taxonomy" id="617002"/>
    <lineage>
        <taxon>Bacteria</taxon>
        <taxon>Pseudomonadati</taxon>
        <taxon>Thermodesulfobacteriota</taxon>
        <taxon>Desulfovibrionia</taxon>
        <taxon>Desulfovibrionales</taxon>
        <taxon>Desulfonatronaceae</taxon>
        <taxon>Desulfonatronum</taxon>
    </lineage>
</organism>
<proteinExistence type="inferred from homology"/>
<evidence type="ECO:0000313" key="3">
    <source>
        <dbReference type="EMBL" id="SDB11793.1"/>
    </source>
</evidence>
<dbReference type="Gene3D" id="3.90.550.10">
    <property type="entry name" value="Spore Coat Polysaccharide Biosynthesis Protein SpsA, Chain A"/>
    <property type="match status" value="1"/>
</dbReference>